<evidence type="ECO:0000256" key="1">
    <source>
        <dbReference type="SAM" id="Coils"/>
    </source>
</evidence>
<reference evidence="2 3" key="1">
    <citation type="submission" date="2018-02" db="EMBL/GenBank/DDBJ databases">
        <title>Draft genome sequences of Elsinoe sp., causing black scab on jojoba.</title>
        <authorList>
            <person name="Stodart B."/>
            <person name="Jeffress S."/>
            <person name="Ash G."/>
            <person name="Arun Chinnappa K."/>
        </authorList>
    </citation>
    <scope>NUCLEOTIDE SEQUENCE [LARGE SCALE GENOMIC DNA]</scope>
    <source>
        <strain evidence="2 3">Hillstone_2</strain>
    </source>
</reference>
<gene>
    <name evidence="2" type="ORF">C1H76_0341</name>
</gene>
<organism evidence="2 3">
    <name type="scientific">Elsinoe australis</name>
    <dbReference type="NCBI Taxonomy" id="40998"/>
    <lineage>
        <taxon>Eukaryota</taxon>
        <taxon>Fungi</taxon>
        <taxon>Dikarya</taxon>
        <taxon>Ascomycota</taxon>
        <taxon>Pezizomycotina</taxon>
        <taxon>Dothideomycetes</taxon>
        <taxon>Dothideomycetidae</taxon>
        <taxon>Myriangiales</taxon>
        <taxon>Elsinoaceae</taxon>
        <taxon>Elsinoe</taxon>
    </lineage>
</organism>
<dbReference type="Proteomes" id="UP000308133">
    <property type="component" value="Unassembled WGS sequence"/>
</dbReference>
<dbReference type="AlphaFoldDB" id="A0A4U7BFP2"/>
<name>A0A4U7BFP2_9PEZI</name>
<proteinExistence type="predicted"/>
<evidence type="ECO:0000313" key="2">
    <source>
        <dbReference type="EMBL" id="TKX27504.1"/>
    </source>
</evidence>
<sequence length="136" mass="15780">MITVQPFGLSASCDLYEDHVPQPQSLGLRKLLSEVEDQAAFEVAVRNLPRYDQYREHDDRLKELEARMKGHKDLTLQERRELKAEMGHAQYLLNQEIEILDTNRMAIEGRAKAVMARREREMQADISLMVVTEQLA</sequence>
<keyword evidence="1" id="KW-0175">Coiled coil</keyword>
<feature type="coiled-coil region" evidence="1">
    <location>
        <begin position="54"/>
        <end position="81"/>
    </location>
</feature>
<dbReference type="EMBL" id="PTQR01000004">
    <property type="protein sequence ID" value="TKX27504.1"/>
    <property type="molecule type" value="Genomic_DNA"/>
</dbReference>
<protein>
    <submittedName>
        <fullName evidence="2">Uncharacterized protein</fullName>
    </submittedName>
</protein>
<accession>A0A4U7BFP2</accession>
<comment type="caution">
    <text evidence="2">The sequence shown here is derived from an EMBL/GenBank/DDBJ whole genome shotgun (WGS) entry which is preliminary data.</text>
</comment>
<evidence type="ECO:0000313" key="3">
    <source>
        <dbReference type="Proteomes" id="UP000308133"/>
    </source>
</evidence>